<name>A0ABT0KT15_9GAMM</name>
<reference evidence="1 2" key="1">
    <citation type="submission" date="2022-01" db="EMBL/GenBank/DDBJ databases">
        <title>Whole genome-based taxonomy of the Shewanellaceae.</title>
        <authorList>
            <person name="Martin-Rodriguez A.J."/>
        </authorList>
    </citation>
    <scope>NUCLEOTIDE SEQUENCE [LARGE SCALE GENOMIC DNA]</scope>
    <source>
        <strain evidence="1 2">DSM 24955</strain>
    </source>
</reference>
<gene>
    <name evidence="1" type="ORF">L2737_16980</name>
</gene>
<keyword evidence="2" id="KW-1185">Reference proteome</keyword>
<dbReference type="EMBL" id="JAKIKU010000010">
    <property type="protein sequence ID" value="MCL1046995.1"/>
    <property type="molecule type" value="Genomic_DNA"/>
</dbReference>
<evidence type="ECO:0000313" key="2">
    <source>
        <dbReference type="Proteomes" id="UP001202134"/>
    </source>
</evidence>
<dbReference type="Gene3D" id="1.10.287.3020">
    <property type="match status" value="1"/>
</dbReference>
<dbReference type="InterPro" id="IPR021490">
    <property type="entry name" value="DUF3144"/>
</dbReference>
<organism evidence="1 2">
    <name type="scientific">Shewanella electrodiphila</name>
    <dbReference type="NCBI Taxonomy" id="934143"/>
    <lineage>
        <taxon>Bacteria</taxon>
        <taxon>Pseudomonadati</taxon>
        <taxon>Pseudomonadota</taxon>
        <taxon>Gammaproteobacteria</taxon>
        <taxon>Alteromonadales</taxon>
        <taxon>Shewanellaceae</taxon>
        <taxon>Shewanella</taxon>
    </lineage>
</organism>
<evidence type="ECO:0000313" key="1">
    <source>
        <dbReference type="EMBL" id="MCL1046995.1"/>
    </source>
</evidence>
<protein>
    <submittedName>
        <fullName evidence="1">DUF3144 domain-containing protein</fullName>
    </submittedName>
</protein>
<dbReference type="Pfam" id="PF11342">
    <property type="entry name" value="DUF3144"/>
    <property type="match status" value="1"/>
</dbReference>
<dbReference type="Proteomes" id="UP001202134">
    <property type="component" value="Unassembled WGS sequence"/>
</dbReference>
<accession>A0ABT0KT15</accession>
<comment type="caution">
    <text evidence="1">The sequence shown here is derived from an EMBL/GenBank/DDBJ whole genome shotgun (WGS) entry which is preliminary data.</text>
</comment>
<proteinExistence type="predicted"/>
<sequence length="99" mass="11687">MSDSAPNKAFYDRANQFINVANEHNQDPEIKTGEISASFMYSLSRYNAWFGSTGFESAEQMQQKKADMMEYYVEEYRKMLEGNMDDYIANFDQYRKTQK</sequence>
<dbReference type="RefSeq" id="WP_229370896.1">
    <property type="nucleotide sequence ID" value="NZ_JAKIKU010000010.1"/>
</dbReference>